<keyword evidence="3" id="KW-1185">Reference proteome</keyword>
<protein>
    <submittedName>
        <fullName evidence="2">Uncharacterized protein</fullName>
    </submittedName>
</protein>
<accession>A0ABV4GP43</accession>
<dbReference type="EMBL" id="JBGBZN010000002">
    <property type="protein sequence ID" value="MEY9473716.1"/>
    <property type="molecule type" value="Genomic_DNA"/>
</dbReference>
<evidence type="ECO:0000313" key="3">
    <source>
        <dbReference type="Proteomes" id="UP001565474"/>
    </source>
</evidence>
<evidence type="ECO:0000313" key="2">
    <source>
        <dbReference type="EMBL" id="MEY9473716.1"/>
    </source>
</evidence>
<name>A0ABV4GP43_9BRAD</name>
<comment type="caution">
    <text evidence="2">The sequence shown here is derived from an EMBL/GenBank/DDBJ whole genome shotgun (WGS) entry which is preliminary data.</text>
</comment>
<proteinExistence type="predicted"/>
<organism evidence="2 3">
    <name type="scientific">Bradyrhizobium yuanmingense</name>
    <dbReference type="NCBI Taxonomy" id="108015"/>
    <lineage>
        <taxon>Bacteria</taxon>
        <taxon>Pseudomonadati</taxon>
        <taxon>Pseudomonadota</taxon>
        <taxon>Alphaproteobacteria</taxon>
        <taxon>Hyphomicrobiales</taxon>
        <taxon>Nitrobacteraceae</taxon>
        <taxon>Bradyrhizobium</taxon>
    </lineage>
</organism>
<sequence>MNPRTIASHDRSPGSDHAEHPGFERRARFRRREHLPLETGSEAVDQDAGRPEARQLDDCGRPELDQGPERHPFEIQSGGGDVLAEVASANFEANFEERREEFGWDQVDLPKIGQKGPAACQIPVPDERTGVGVAFDAVAFHQDYAVPSWFAEVMPSIGRDRHHPSLQREILLLRH</sequence>
<feature type="compositionally biased region" description="Basic and acidic residues" evidence="1">
    <location>
        <begin position="7"/>
        <end position="26"/>
    </location>
</feature>
<feature type="compositionally biased region" description="Basic and acidic residues" evidence="1">
    <location>
        <begin position="47"/>
        <end position="73"/>
    </location>
</feature>
<reference evidence="2 3" key="1">
    <citation type="submission" date="2024-07" db="EMBL/GenBank/DDBJ databases">
        <title>Genomic Encyclopedia of Type Strains, Phase V (KMG-V): Genome sequencing to study the core and pangenomes of soil and plant-associated prokaryotes.</title>
        <authorList>
            <person name="Whitman W."/>
        </authorList>
    </citation>
    <scope>NUCLEOTIDE SEQUENCE [LARGE SCALE GENOMIC DNA]</scope>
    <source>
        <strain evidence="2 3">USDA 222</strain>
    </source>
</reference>
<gene>
    <name evidence="2" type="ORF">ABH992_006115</name>
</gene>
<feature type="region of interest" description="Disordered" evidence="1">
    <location>
        <begin position="1"/>
        <end position="78"/>
    </location>
</feature>
<evidence type="ECO:0000256" key="1">
    <source>
        <dbReference type="SAM" id="MobiDB-lite"/>
    </source>
</evidence>
<dbReference type="Proteomes" id="UP001565474">
    <property type="component" value="Unassembled WGS sequence"/>
</dbReference>